<name>A0A1S8WXQ0_OPIVI</name>
<dbReference type="Proteomes" id="UP000243686">
    <property type="component" value="Unassembled WGS sequence"/>
</dbReference>
<reference evidence="1 2" key="1">
    <citation type="submission" date="2015-03" db="EMBL/GenBank/DDBJ databases">
        <title>Draft genome of the nematode, Opisthorchis viverrini.</title>
        <authorList>
            <person name="Mitreva M."/>
        </authorList>
    </citation>
    <scope>NUCLEOTIDE SEQUENCE [LARGE SCALE GENOMIC DNA]</scope>
    <source>
        <strain evidence="1">Khon Kaen</strain>
    </source>
</reference>
<dbReference type="AlphaFoldDB" id="A0A1S8WXQ0"/>
<keyword evidence="2" id="KW-1185">Reference proteome</keyword>
<evidence type="ECO:0000313" key="1">
    <source>
        <dbReference type="EMBL" id="OON19227.1"/>
    </source>
</evidence>
<accession>A0A1S8WXQ0</accession>
<protein>
    <submittedName>
        <fullName evidence="1">Uncharacterized protein</fullName>
    </submittedName>
</protein>
<organism evidence="1 2">
    <name type="scientific">Opisthorchis viverrini</name>
    <name type="common">Southeast Asian liver fluke</name>
    <dbReference type="NCBI Taxonomy" id="6198"/>
    <lineage>
        <taxon>Eukaryota</taxon>
        <taxon>Metazoa</taxon>
        <taxon>Spiralia</taxon>
        <taxon>Lophotrochozoa</taxon>
        <taxon>Platyhelminthes</taxon>
        <taxon>Trematoda</taxon>
        <taxon>Digenea</taxon>
        <taxon>Opisthorchiida</taxon>
        <taxon>Opisthorchiata</taxon>
        <taxon>Opisthorchiidae</taxon>
        <taxon>Opisthorchis</taxon>
    </lineage>
</organism>
<evidence type="ECO:0000313" key="2">
    <source>
        <dbReference type="Proteomes" id="UP000243686"/>
    </source>
</evidence>
<dbReference type="EMBL" id="KV893501">
    <property type="protein sequence ID" value="OON19227.1"/>
    <property type="molecule type" value="Genomic_DNA"/>
</dbReference>
<sequence>MLSLGLKTREVQLTTSIPHRNHRRDGAAPRTHCWACFFVCHRLAAVSFSVSWIV</sequence>
<proteinExistence type="predicted"/>
<gene>
    <name evidence="1" type="ORF">X801_04906</name>
</gene>